<name>A0A512N8J3_9HYPH</name>
<feature type="transmembrane region" description="Helical" evidence="2">
    <location>
        <begin position="21"/>
        <end position="39"/>
    </location>
</feature>
<keyword evidence="2" id="KW-0472">Membrane</keyword>
<feature type="compositionally biased region" description="Polar residues" evidence="1">
    <location>
        <begin position="67"/>
        <end position="90"/>
    </location>
</feature>
<dbReference type="EMBL" id="BKAJ01000037">
    <property type="protein sequence ID" value="GEP55304.1"/>
    <property type="molecule type" value="Genomic_DNA"/>
</dbReference>
<accession>A0A512N8J3</accession>
<protein>
    <submittedName>
        <fullName evidence="3">Uncharacterized protein</fullName>
    </submittedName>
</protein>
<dbReference type="RefSeq" id="WP_147149404.1">
    <property type="nucleotide sequence ID" value="NZ_BKAJ01000037.1"/>
</dbReference>
<evidence type="ECO:0000256" key="2">
    <source>
        <dbReference type="SAM" id="Phobius"/>
    </source>
</evidence>
<dbReference type="Proteomes" id="UP000321058">
    <property type="component" value="Unassembled WGS sequence"/>
</dbReference>
<sequence length="90" mass="9474">MMLKLRASIAPSRRTPRAAGIIVVLSIVGILVLSLWYLAQPLPLLVQGEADATLIDLAAQVDGNRGENVQSGQRSGPARRTSSTANPVQG</sequence>
<evidence type="ECO:0000256" key="1">
    <source>
        <dbReference type="SAM" id="MobiDB-lite"/>
    </source>
</evidence>
<comment type="caution">
    <text evidence="3">The sequence shown here is derived from an EMBL/GenBank/DDBJ whole genome shotgun (WGS) entry which is preliminary data.</text>
</comment>
<gene>
    <name evidence="3" type="ORF">RSO01_24700</name>
</gene>
<reference evidence="3 4" key="1">
    <citation type="submission" date="2019-07" db="EMBL/GenBank/DDBJ databases">
        <title>Whole genome shotgun sequence of Reyranella soli NBRC 108950.</title>
        <authorList>
            <person name="Hosoyama A."/>
            <person name="Uohara A."/>
            <person name="Ohji S."/>
            <person name="Ichikawa N."/>
        </authorList>
    </citation>
    <scope>NUCLEOTIDE SEQUENCE [LARGE SCALE GENOMIC DNA]</scope>
    <source>
        <strain evidence="3 4">NBRC 108950</strain>
    </source>
</reference>
<proteinExistence type="predicted"/>
<evidence type="ECO:0000313" key="3">
    <source>
        <dbReference type="EMBL" id="GEP55304.1"/>
    </source>
</evidence>
<dbReference type="AlphaFoldDB" id="A0A512N8J3"/>
<feature type="region of interest" description="Disordered" evidence="1">
    <location>
        <begin position="64"/>
        <end position="90"/>
    </location>
</feature>
<organism evidence="3 4">
    <name type="scientific">Reyranella soli</name>
    <dbReference type="NCBI Taxonomy" id="1230389"/>
    <lineage>
        <taxon>Bacteria</taxon>
        <taxon>Pseudomonadati</taxon>
        <taxon>Pseudomonadota</taxon>
        <taxon>Alphaproteobacteria</taxon>
        <taxon>Hyphomicrobiales</taxon>
        <taxon>Reyranellaceae</taxon>
        <taxon>Reyranella</taxon>
    </lineage>
</organism>
<evidence type="ECO:0000313" key="4">
    <source>
        <dbReference type="Proteomes" id="UP000321058"/>
    </source>
</evidence>
<keyword evidence="4" id="KW-1185">Reference proteome</keyword>
<keyword evidence="2" id="KW-0812">Transmembrane</keyword>
<keyword evidence="2" id="KW-1133">Transmembrane helix</keyword>